<protein>
    <submittedName>
        <fullName evidence="3">Uncharacterized protein</fullName>
    </submittedName>
</protein>
<comment type="caution">
    <text evidence="3">The sequence shown here is derived from an EMBL/GenBank/DDBJ whole genome shotgun (WGS) entry which is preliminary data.</text>
</comment>
<feature type="chain" id="PRO_5019075955" evidence="2">
    <location>
        <begin position="21"/>
        <end position="352"/>
    </location>
</feature>
<accession>A0A425Y8C0</accession>
<proteinExistence type="predicted"/>
<dbReference type="SUPFAM" id="SSF48695">
    <property type="entry name" value="Multiheme cytochromes"/>
    <property type="match status" value="1"/>
</dbReference>
<dbReference type="RefSeq" id="WP_125029237.1">
    <property type="nucleotide sequence ID" value="NZ_JAPXVP010000001.1"/>
</dbReference>
<keyword evidence="1 2" id="KW-0732">Signal</keyword>
<evidence type="ECO:0000313" key="4">
    <source>
        <dbReference type="Proteomes" id="UP000285794"/>
    </source>
</evidence>
<evidence type="ECO:0000313" key="3">
    <source>
        <dbReference type="EMBL" id="RRG24825.1"/>
    </source>
</evidence>
<dbReference type="PROSITE" id="PS51257">
    <property type="entry name" value="PROKAR_LIPOPROTEIN"/>
    <property type="match status" value="1"/>
</dbReference>
<dbReference type="PANTHER" id="PTHR35038:SF6">
    <property type="entry name" value="SURFACE LOCALIZED DECAHEME CYTOCHROME C LIPOPROTEIN"/>
    <property type="match status" value="1"/>
</dbReference>
<keyword evidence="4" id="KW-1185">Reference proteome</keyword>
<evidence type="ECO:0000256" key="2">
    <source>
        <dbReference type="SAM" id="SignalP"/>
    </source>
</evidence>
<dbReference type="EMBL" id="QQWG01000001">
    <property type="protein sequence ID" value="RRG24825.1"/>
    <property type="molecule type" value="Genomic_DNA"/>
</dbReference>
<dbReference type="OrthoDB" id="9777268at2"/>
<organism evidence="3 4">
    <name type="scientific">Ancylomarina euxinus</name>
    <dbReference type="NCBI Taxonomy" id="2283627"/>
    <lineage>
        <taxon>Bacteria</taxon>
        <taxon>Pseudomonadati</taxon>
        <taxon>Bacteroidota</taxon>
        <taxon>Bacteroidia</taxon>
        <taxon>Marinilabiliales</taxon>
        <taxon>Marinifilaceae</taxon>
        <taxon>Ancylomarina</taxon>
    </lineage>
</organism>
<feature type="signal peptide" evidence="2">
    <location>
        <begin position="1"/>
        <end position="20"/>
    </location>
</feature>
<evidence type="ECO:0000256" key="1">
    <source>
        <dbReference type="ARBA" id="ARBA00022729"/>
    </source>
</evidence>
<reference evidence="3 4" key="1">
    <citation type="submission" date="2018-07" db="EMBL/GenBank/DDBJ databases">
        <title>Draft genome sequence of Ancylomarina sp. M1P.</title>
        <authorList>
            <person name="Yadav S."/>
            <person name="Villanueva L."/>
            <person name="Damste J.S.S."/>
        </authorList>
    </citation>
    <scope>NUCLEOTIDE SEQUENCE [LARGE SCALE GENOMIC DNA]</scope>
    <source>
        <strain evidence="3 4">M1P</strain>
    </source>
</reference>
<dbReference type="PANTHER" id="PTHR35038">
    <property type="entry name" value="DISSIMILATORY SULFITE REDUCTASE SIRA"/>
    <property type="match status" value="1"/>
</dbReference>
<dbReference type="AlphaFoldDB" id="A0A425Y8C0"/>
<dbReference type="InterPro" id="IPR051829">
    <property type="entry name" value="Multiheme_Cytochr_ET"/>
</dbReference>
<dbReference type="Proteomes" id="UP000285794">
    <property type="component" value="Unassembled WGS sequence"/>
</dbReference>
<dbReference type="GO" id="GO:0016491">
    <property type="term" value="F:oxidoreductase activity"/>
    <property type="evidence" value="ECO:0007669"/>
    <property type="project" value="TreeGrafter"/>
</dbReference>
<gene>
    <name evidence="3" type="ORF">DWB61_02110</name>
</gene>
<dbReference type="InterPro" id="IPR036280">
    <property type="entry name" value="Multihaem_cyt_sf"/>
</dbReference>
<name>A0A425Y8C0_9BACT</name>
<dbReference type="Gene3D" id="1.10.1130.10">
    <property type="entry name" value="Flavocytochrome C3, Chain A"/>
    <property type="match status" value="1"/>
</dbReference>
<sequence>MKRKQFKIWLLFLAVGAIFAACEGPQGIAGLNGTDGANGTNGVDGTDGNATCMACHSGETKSNIEAQFSMSVHSSGVNAVDYAGGRASCAACHSHQGFVQFANNGEVLGNITNPTAWECATCHGLHETMEATDYALRLKDPVKPIFDPTTTMDLKGNSNLCANCHQSRRAEPNIDKPGDTYNITSTHYGPHHGAQANVVAGVGFAQIAGSVDYPEAGSAKHLNQASCTGCHMAEFDAEEGEGGHSWKPSLLACNTCHDASNTDFNYGGVRTDVEDKLIELRDQLITLGVVGGDDVDGYHPVVGTYPMKQAQAFFNWVGLEEDRSFGAHNPKYVKALLQNSIEAMEVEIAALP</sequence>